<dbReference type="PANTHER" id="PTHR30146">
    <property type="entry name" value="LACI-RELATED TRANSCRIPTIONAL REPRESSOR"/>
    <property type="match status" value="1"/>
</dbReference>
<dbReference type="PANTHER" id="PTHR30146:SF109">
    <property type="entry name" value="HTH-TYPE TRANSCRIPTIONAL REGULATOR GALS"/>
    <property type="match status" value="1"/>
</dbReference>
<comment type="caution">
    <text evidence="5">The sequence shown here is derived from an EMBL/GenBank/DDBJ whole genome shotgun (WGS) entry which is preliminary data.</text>
</comment>
<dbReference type="Pfam" id="PF13377">
    <property type="entry name" value="Peripla_BP_3"/>
    <property type="match status" value="1"/>
</dbReference>
<dbReference type="Proteomes" id="UP000019365">
    <property type="component" value="Unassembled WGS sequence"/>
</dbReference>
<dbReference type="Pfam" id="PF00990">
    <property type="entry name" value="GGDEF"/>
    <property type="match status" value="1"/>
</dbReference>
<dbReference type="Gene3D" id="3.30.70.270">
    <property type="match status" value="1"/>
</dbReference>
<organism evidence="5 6">
    <name type="scientific">Ruminococcus flavefaciens 007c</name>
    <dbReference type="NCBI Taxonomy" id="1341157"/>
    <lineage>
        <taxon>Bacteria</taxon>
        <taxon>Bacillati</taxon>
        <taxon>Bacillota</taxon>
        <taxon>Clostridia</taxon>
        <taxon>Eubacteriales</taxon>
        <taxon>Oscillospiraceae</taxon>
        <taxon>Ruminococcus</taxon>
    </lineage>
</organism>
<dbReference type="InterPro" id="IPR029787">
    <property type="entry name" value="Nucleotide_cyclase"/>
</dbReference>
<gene>
    <name evidence="5" type="ORF">RF007C_08030</name>
</gene>
<dbReference type="SUPFAM" id="SSF55073">
    <property type="entry name" value="Nucleotide cyclase"/>
    <property type="match status" value="1"/>
</dbReference>
<keyword evidence="6" id="KW-1185">Reference proteome</keyword>
<dbReference type="InterPro" id="IPR000160">
    <property type="entry name" value="GGDEF_dom"/>
</dbReference>
<dbReference type="eggNOG" id="COG1609">
    <property type="taxonomic scope" value="Bacteria"/>
</dbReference>
<accession>W7UBL2</accession>
<protein>
    <recommendedName>
        <fullName evidence="4">GGDEF domain-containing protein</fullName>
    </recommendedName>
</protein>
<keyword evidence="2" id="KW-0238">DNA-binding</keyword>
<dbReference type="EMBL" id="ATAX01000035">
    <property type="protein sequence ID" value="EWM52476.1"/>
    <property type="molecule type" value="Genomic_DNA"/>
</dbReference>
<evidence type="ECO:0000313" key="6">
    <source>
        <dbReference type="Proteomes" id="UP000019365"/>
    </source>
</evidence>
<feature type="domain" description="GGDEF" evidence="4">
    <location>
        <begin position="504"/>
        <end position="635"/>
    </location>
</feature>
<evidence type="ECO:0000313" key="5">
    <source>
        <dbReference type="EMBL" id="EWM52476.1"/>
    </source>
</evidence>
<dbReference type="InterPro" id="IPR028082">
    <property type="entry name" value="Peripla_BP_I"/>
</dbReference>
<dbReference type="CDD" id="cd06267">
    <property type="entry name" value="PBP1_LacI_sugar_binding-like"/>
    <property type="match status" value="1"/>
</dbReference>
<dbReference type="AlphaFoldDB" id="W7UBL2"/>
<dbReference type="SMART" id="SM00267">
    <property type="entry name" value="GGDEF"/>
    <property type="match status" value="1"/>
</dbReference>
<dbReference type="InterPro" id="IPR046335">
    <property type="entry name" value="LacI/GalR-like_sensor"/>
</dbReference>
<dbReference type="CDD" id="cd01949">
    <property type="entry name" value="GGDEF"/>
    <property type="match status" value="1"/>
</dbReference>
<name>W7UBL2_RUMFL</name>
<dbReference type="eggNOG" id="COG2199">
    <property type="taxonomic scope" value="Bacteria"/>
</dbReference>
<dbReference type="OrthoDB" id="56125at2"/>
<dbReference type="GO" id="GO:0000976">
    <property type="term" value="F:transcription cis-regulatory region binding"/>
    <property type="evidence" value="ECO:0007669"/>
    <property type="project" value="TreeGrafter"/>
</dbReference>
<proteinExistence type="predicted"/>
<dbReference type="SUPFAM" id="SSF53822">
    <property type="entry name" value="Periplasmic binding protein-like I"/>
    <property type="match status" value="1"/>
</dbReference>
<evidence type="ECO:0000256" key="1">
    <source>
        <dbReference type="ARBA" id="ARBA00023015"/>
    </source>
</evidence>
<dbReference type="PATRIC" id="fig|1341157.4.peg.2851"/>
<dbReference type="InterPro" id="IPR043128">
    <property type="entry name" value="Rev_trsase/Diguanyl_cyclase"/>
</dbReference>
<dbReference type="Gene3D" id="3.40.50.2300">
    <property type="match status" value="2"/>
</dbReference>
<evidence type="ECO:0000256" key="3">
    <source>
        <dbReference type="ARBA" id="ARBA00023163"/>
    </source>
</evidence>
<evidence type="ECO:0000256" key="2">
    <source>
        <dbReference type="ARBA" id="ARBA00023125"/>
    </source>
</evidence>
<keyword evidence="1" id="KW-0805">Transcription regulation</keyword>
<reference evidence="5 6" key="1">
    <citation type="journal article" date="2014" name="PLoS ONE">
        <title>Rumen cellulosomics: divergent fiber-degrading strategies revealed by comparative genome-wide analysis of six ruminococcal strains.</title>
        <authorList>
            <person name="Dassa B."/>
            <person name="Borovok I."/>
            <person name="Ruimy-Israeli V."/>
            <person name="Lamed R."/>
            <person name="Flint H.J."/>
            <person name="Duncan S.H."/>
            <person name="Henrissat B."/>
            <person name="Coutinho P."/>
            <person name="Morrison M."/>
            <person name="Mosoni P."/>
            <person name="Yeoman C.J."/>
            <person name="White B.A."/>
            <person name="Bayer E.A."/>
        </authorList>
    </citation>
    <scope>NUCLEOTIDE SEQUENCE [LARGE SCALE GENOMIC DNA]</scope>
    <source>
        <strain evidence="5 6">007c</strain>
    </source>
</reference>
<dbReference type="RefSeq" id="WP_037300961.1">
    <property type="nucleotide sequence ID" value="NZ_ATAX01000035.1"/>
</dbReference>
<sequence>MRKLRTLAVIAADVFNDYMNRILVGISEQCRLLGYDALTFLMAFNMDSGSLIQHGEENIFTLIKKESVDGVILMAGNFASQTLVEKCVKEFSGWGIPVIALDYDFGFCESIYADDSELFAEMTDHLIEKHGCRRISCLTGPEGNAPAMSRLSAYRKSMERHGLEVRDDDVIYGDFWKITAQRLAKDIIEGRRERPDAVICANDVMARHLCNSVLKGGINVPDDMKIAGYDGSNDAIMNIPSISTISPENERLGARAVCRLHELITGEKAQISEELPSGELLFARTCGCSTATKYIVEHRECYYNRVERFDNYYSGSGMLERLMGNENLDELLRNLNGFIYTINGLDTYMLCLCKNWDNVEQQEDDYVRDGYAETMEARFLYTRNHADFRNRVFPSADILPDFMDELCGEPSMYFLLPVHFMDRCFGYSVFRFGDVRNAVSSIFMQYNKNVSIALEFLRVRTKLISINQRILMNSIRDTLTGIYNRKGFNRFSEGIFRKASEEGKMLFVMIGDLDQLKMINDNFGHIEGDNAITVAANALQSSCELNEVCARIGGDEFAIIGCGDYSDEQISEHMEYLRGFFDRYNADSGKKYEVGLSLGYYLGAAKAGEELEKYINIADEMMYADKVRRKKLREN</sequence>
<dbReference type="NCBIfam" id="TIGR00254">
    <property type="entry name" value="GGDEF"/>
    <property type="match status" value="1"/>
</dbReference>
<evidence type="ECO:0000259" key="4">
    <source>
        <dbReference type="PROSITE" id="PS50887"/>
    </source>
</evidence>
<keyword evidence="3" id="KW-0804">Transcription</keyword>
<dbReference type="PROSITE" id="PS50887">
    <property type="entry name" value="GGDEF"/>
    <property type="match status" value="1"/>
</dbReference>
<dbReference type="GO" id="GO:0003700">
    <property type="term" value="F:DNA-binding transcription factor activity"/>
    <property type="evidence" value="ECO:0007669"/>
    <property type="project" value="TreeGrafter"/>
</dbReference>